<protein>
    <submittedName>
        <fullName evidence="3">Uncharacterized protein</fullName>
    </submittedName>
</protein>
<dbReference type="AlphaFoldDB" id="A0A1B8GLG7"/>
<reference evidence="3 4" key="1">
    <citation type="submission" date="2016-03" db="EMBL/GenBank/DDBJ databases">
        <title>Comparative genomics of Pseudogymnoascus destructans, the fungus causing white-nose syndrome of bats.</title>
        <authorList>
            <person name="Palmer J.M."/>
            <person name="Drees K.P."/>
            <person name="Foster J.T."/>
            <person name="Lindner D.L."/>
        </authorList>
    </citation>
    <scope>NUCLEOTIDE SEQUENCE [LARGE SCALE GENOMIC DNA]</scope>
    <source>
        <strain evidence="3 4">UAMH 10579</strain>
    </source>
</reference>
<feature type="transmembrane region" description="Helical" evidence="2">
    <location>
        <begin position="114"/>
        <end position="135"/>
    </location>
</feature>
<keyword evidence="2" id="KW-0472">Membrane</keyword>
<evidence type="ECO:0000256" key="1">
    <source>
        <dbReference type="SAM" id="MobiDB-lite"/>
    </source>
</evidence>
<reference evidence="4" key="2">
    <citation type="journal article" date="2018" name="Nat. Commun.">
        <title>Extreme sensitivity to ultraviolet light in the fungal pathogen causing white-nose syndrome of bats.</title>
        <authorList>
            <person name="Palmer J.M."/>
            <person name="Drees K.P."/>
            <person name="Foster J.T."/>
            <person name="Lindner D.L."/>
        </authorList>
    </citation>
    <scope>NUCLEOTIDE SEQUENCE [LARGE SCALE GENOMIC DNA]</scope>
    <source>
        <strain evidence="4">UAMH 10579</strain>
    </source>
</reference>
<dbReference type="GeneID" id="28837580"/>
<sequence>MSASIPRFLLPRGPATWRPRLSSPISRTIRDASTKAPKPKAAKPKAPASKIPVLEKPTRFNPPSHGKTLPNRTVRYPGPALSESEIAAQKTKKYPTMMPPEGTFMHWFLNNRSIHIYITLGVLSSLAGFTFLVSLRRDSKFGDLLPEPKDAIWHPFATVRTVVEVLRLDAEARSAETKDRRARRVEDVAKRGEYRKAHGLETEGFGGWTAKEAPPAAVQEAMEAGEEGLEQPKKRQVKKWLGIW</sequence>
<organism evidence="3 4">
    <name type="scientific">Pseudogymnoascus verrucosus</name>
    <dbReference type="NCBI Taxonomy" id="342668"/>
    <lineage>
        <taxon>Eukaryota</taxon>
        <taxon>Fungi</taxon>
        <taxon>Dikarya</taxon>
        <taxon>Ascomycota</taxon>
        <taxon>Pezizomycotina</taxon>
        <taxon>Leotiomycetes</taxon>
        <taxon>Thelebolales</taxon>
        <taxon>Thelebolaceae</taxon>
        <taxon>Pseudogymnoascus</taxon>
    </lineage>
</organism>
<dbReference type="OrthoDB" id="5397827at2759"/>
<dbReference type="EMBL" id="KV460226">
    <property type="protein sequence ID" value="OBT96681.1"/>
    <property type="molecule type" value="Genomic_DNA"/>
</dbReference>
<gene>
    <name evidence="3" type="ORF">VE01_04194</name>
</gene>
<dbReference type="STRING" id="342668.A0A1B8GLG7"/>
<keyword evidence="2" id="KW-1133">Transmembrane helix</keyword>
<name>A0A1B8GLG7_9PEZI</name>
<keyword evidence="4" id="KW-1185">Reference proteome</keyword>
<dbReference type="RefSeq" id="XP_018130414.1">
    <property type="nucleotide sequence ID" value="XM_018273669.2"/>
</dbReference>
<evidence type="ECO:0000256" key="2">
    <source>
        <dbReference type="SAM" id="Phobius"/>
    </source>
</evidence>
<dbReference type="Proteomes" id="UP000091956">
    <property type="component" value="Unassembled WGS sequence"/>
</dbReference>
<evidence type="ECO:0000313" key="3">
    <source>
        <dbReference type="EMBL" id="OBT96681.1"/>
    </source>
</evidence>
<keyword evidence="2" id="KW-0812">Transmembrane</keyword>
<evidence type="ECO:0000313" key="4">
    <source>
        <dbReference type="Proteomes" id="UP000091956"/>
    </source>
</evidence>
<feature type="region of interest" description="Disordered" evidence="1">
    <location>
        <begin position="1"/>
        <end position="78"/>
    </location>
</feature>
<proteinExistence type="predicted"/>
<accession>A0A1B8GLG7</accession>